<feature type="repeat" description="ANK" evidence="3">
    <location>
        <begin position="21"/>
        <end position="53"/>
    </location>
</feature>
<feature type="repeat" description="ANK" evidence="3">
    <location>
        <begin position="464"/>
        <end position="496"/>
    </location>
</feature>
<dbReference type="InterPro" id="IPR036770">
    <property type="entry name" value="Ankyrin_rpt-contain_sf"/>
</dbReference>
<dbReference type="SMART" id="SM00248">
    <property type="entry name" value="ANK"/>
    <property type="match status" value="14"/>
</dbReference>
<dbReference type="Gene3D" id="1.25.40.20">
    <property type="entry name" value="Ankyrin repeat-containing domain"/>
    <property type="match status" value="3"/>
</dbReference>
<evidence type="ECO:0000313" key="6">
    <source>
        <dbReference type="EMBL" id="CAF3621317.1"/>
    </source>
</evidence>
<dbReference type="EMBL" id="CAJNOK010001928">
    <property type="protein sequence ID" value="CAF0836505.1"/>
    <property type="molecule type" value="Genomic_DNA"/>
</dbReference>
<evidence type="ECO:0000256" key="1">
    <source>
        <dbReference type="ARBA" id="ARBA00022737"/>
    </source>
</evidence>
<evidence type="ECO:0000256" key="3">
    <source>
        <dbReference type="PROSITE-ProRule" id="PRU00023"/>
    </source>
</evidence>
<feature type="repeat" description="ANK" evidence="3">
    <location>
        <begin position="54"/>
        <end position="87"/>
    </location>
</feature>
<dbReference type="InterPro" id="IPR002110">
    <property type="entry name" value="Ankyrin_rpt"/>
</dbReference>
<dbReference type="EMBL" id="CAJOBA010001928">
    <property type="protein sequence ID" value="CAF3621317.1"/>
    <property type="molecule type" value="Genomic_DNA"/>
</dbReference>
<evidence type="ECO:0000313" key="7">
    <source>
        <dbReference type="EMBL" id="CAF3670678.1"/>
    </source>
</evidence>
<organism evidence="5 8">
    <name type="scientific">Didymodactylos carnosus</name>
    <dbReference type="NCBI Taxonomy" id="1234261"/>
    <lineage>
        <taxon>Eukaryota</taxon>
        <taxon>Metazoa</taxon>
        <taxon>Spiralia</taxon>
        <taxon>Gnathifera</taxon>
        <taxon>Rotifera</taxon>
        <taxon>Eurotatoria</taxon>
        <taxon>Bdelloidea</taxon>
        <taxon>Philodinida</taxon>
        <taxon>Philodinidae</taxon>
        <taxon>Didymodactylos</taxon>
    </lineage>
</organism>
<dbReference type="SUPFAM" id="SSF48403">
    <property type="entry name" value="Ankyrin repeat"/>
    <property type="match status" value="3"/>
</dbReference>
<dbReference type="AlphaFoldDB" id="A0A813YJL4"/>
<sequence>MIKQEKPLLWPCFCFKSSMTSFQTPLHAAVKNCNIDWTRKLLICGACVNVVDHYGKNVLHYAIELYDQLDIIRLILKTNIDINARDKVQLRTPLHYAVENNQLIIVQLLLKAGASVDIVDNKYGAPIQLAARNGYIDLFKLLLDADSQNTVRSAQFYPATHLAAMNGFYELYWIMFNKYNISVNLRDQAYSTVLHYVAKRGDLEEVKRLVLGGANVNLLDNRSWNALQYAVRFDFTSVAVYLIENGTVENRRCCQHELPLYLGALHLHTETLKALISVYRLTDVQLLWDIVLRSSIIHKDREKIIYALEMGARLDSFSTQIETLLTSPGLTAMHLAVEKSSIDIIILLLQQPQANVNMLDQTGRTLLHHCAIYNREDILNLLVDHYHADINALTNKNENAFFLALSSRNFDFAKSLLNRGSKIDFNQIYGANKTLLEHAIVLKAIYFVQLFLKMDANPNLSYNIDNSPMRLAIDAGSVEIIHSLIDNGADINEVFKFHEPDKGPRWQSNDPFRVRYHEWRIFSFVAFKCKSKIMKYLIEEHTTVNPSWQTDITIIDALAKGILLNQFENLVAILETLVVLLKAGYKINIQEKLTGKTLVHILYENIITCMKTKASAIDLILTLSDFNANFNTRDSFHRTALHIIASTNHHHLYQILLQLGAVKSSIDIDGHTSEDIAMLHAGIRGVSILR</sequence>
<dbReference type="Proteomes" id="UP000682733">
    <property type="component" value="Unassembled WGS sequence"/>
</dbReference>
<keyword evidence="8" id="KW-1185">Reference proteome</keyword>
<dbReference type="EMBL" id="CAJNOQ010001307">
    <property type="protein sequence ID" value="CAF0885294.1"/>
    <property type="molecule type" value="Genomic_DNA"/>
</dbReference>
<evidence type="ECO:0000313" key="5">
    <source>
        <dbReference type="EMBL" id="CAF0885294.1"/>
    </source>
</evidence>
<dbReference type="PROSITE" id="PS50088">
    <property type="entry name" value="ANK_REPEAT"/>
    <property type="match status" value="6"/>
</dbReference>
<dbReference type="PANTHER" id="PTHR24198">
    <property type="entry name" value="ANKYRIN REPEAT AND PROTEIN KINASE DOMAIN-CONTAINING PROTEIN"/>
    <property type="match status" value="1"/>
</dbReference>
<reference evidence="5" key="1">
    <citation type="submission" date="2021-02" db="EMBL/GenBank/DDBJ databases">
        <authorList>
            <person name="Nowell W R."/>
        </authorList>
    </citation>
    <scope>NUCLEOTIDE SEQUENCE</scope>
</reference>
<dbReference type="Proteomes" id="UP000663829">
    <property type="component" value="Unassembled WGS sequence"/>
</dbReference>
<keyword evidence="2 3" id="KW-0040">ANK repeat</keyword>
<feature type="repeat" description="ANK" evidence="3">
    <location>
        <begin position="189"/>
        <end position="221"/>
    </location>
</feature>
<evidence type="ECO:0000313" key="4">
    <source>
        <dbReference type="EMBL" id="CAF0836505.1"/>
    </source>
</evidence>
<dbReference type="OrthoDB" id="426293at2759"/>
<dbReference type="PROSITE" id="PS50297">
    <property type="entry name" value="ANK_REP_REGION"/>
    <property type="match status" value="4"/>
</dbReference>
<dbReference type="EMBL" id="CAJOBC010001307">
    <property type="protein sequence ID" value="CAF3670678.1"/>
    <property type="molecule type" value="Genomic_DNA"/>
</dbReference>
<gene>
    <name evidence="5" type="ORF">GPM918_LOCUS7829</name>
    <name evidence="4" type="ORF">OVA965_LOCUS6419</name>
    <name evidence="7" type="ORF">SRO942_LOCUS7829</name>
    <name evidence="6" type="ORF">TMI583_LOCUS6415</name>
</gene>
<accession>A0A813YJL4</accession>
<dbReference type="Proteomes" id="UP000677228">
    <property type="component" value="Unassembled WGS sequence"/>
</dbReference>
<comment type="caution">
    <text evidence="5">The sequence shown here is derived from an EMBL/GenBank/DDBJ whole genome shotgun (WGS) entry which is preliminary data.</text>
</comment>
<dbReference type="Proteomes" id="UP000681722">
    <property type="component" value="Unassembled WGS sequence"/>
</dbReference>
<proteinExistence type="predicted"/>
<evidence type="ECO:0000256" key="2">
    <source>
        <dbReference type="ARBA" id="ARBA00023043"/>
    </source>
</evidence>
<dbReference type="PANTHER" id="PTHR24198:SF165">
    <property type="entry name" value="ANKYRIN REPEAT-CONTAINING PROTEIN-RELATED"/>
    <property type="match status" value="1"/>
</dbReference>
<keyword evidence="1" id="KW-0677">Repeat</keyword>
<feature type="repeat" description="ANK" evidence="3">
    <location>
        <begin position="328"/>
        <end position="361"/>
    </location>
</feature>
<feature type="repeat" description="ANK" evidence="3">
    <location>
        <begin position="89"/>
        <end position="121"/>
    </location>
</feature>
<protein>
    <submittedName>
        <fullName evidence="5">Uncharacterized protein</fullName>
    </submittedName>
</protein>
<name>A0A813YJL4_9BILA</name>
<dbReference type="Pfam" id="PF12796">
    <property type="entry name" value="Ank_2"/>
    <property type="match status" value="4"/>
</dbReference>
<evidence type="ECO:0000313" key="8">
    <source>
        <dbReference type="Proteomes" id="UP000663829"/>
    </source>
</evidence>